<accession>A0ABP1GB33</accession>
<proteinExistence type="predicted"/>
<feature type="compositionally biased region" description="Polar residues" evidence="1">
    <location>
        <begin position="86"/>
        <end position="98"/>
    </location>
</feature>
<organism evidence="2 3">
    <name type="scientific">Coccomyxa viridis</name>
    <dbReference type="NCBI Taxonomy" id="1274662"/>
    <lineage>
        <taxon>Eukaryota</taxon>
        <taxon>Viridiplantae</taxon>
        <taxon>Chlorophyta</taxon>
        <taxon>core chlorophytes</taxon>
        <taxon>Trebouxiophyceae</taxon>
        <taxon>Trebouxiophyceae incertae sedis</taxon>
        <taxon>Coccomyxaceae</taxon>
        <taxon>Coccomyxa</taxon>
    </lineage>
</organism>
<sequence length="432" mass="47786">MIPRTRQQEALRVNTGQSLQTRQGQRQGEAEGEAEAKPCQDWDKIGASSQMHQDLAAAGKKAELDHPQDLVHQDRGGRELGVAGFSGSQKSSRASCSQGLDLGQRASGRETGSCQAQDLGAGPGEQASGRYDDADEADAGQNQQRRRGRRAGAPGRAPRPEGAIARAEPEGPSRGPGAGTSPARGARGSRQQYGDMVPDSLAESGRSFGGRSRRQDTTWQGFRTEQEEQRLRDMLQSIKESLRSDDSAEIRPGPWSLDVHPDEGPIPEPFELEADYDRMMKLEALDPQLVMDFGGPPPPRQPVPKMEAAELLEHFKPQIMQTLGFEGDEDTWQEVIEGQAEMAVAMRDRKDQIKSRDIWGEIEEVKALVDELMPQDHPYREHVDMSVEAMHSNSSYTMDQKIYQVKHLIHSLTSPLPERLRTRGLLGMHAEM</sequence>
<protein>
    <submittedName>
        <fullName evidence="2">G10806 protein</fullName>
    </submittedName>
</protein>
<reference evidence="2 3" key="1">
    <citation type="submission" date="2024-06" db="EMBL/GenBank/DDBJ databases">
        <authorList>
            <person name="Kraege A."/>
            <person name="Thomma B."/>
        </authorList>
    </citation>
    <scope>NUCLEOTIDE SEQUENCE [LARGE SCALE GENOMIC DNA]</scope>
</reference>
<feature type="region of interest" description="Disordered" evidence="1">
    <location>
        <begin position="241"/>
        <end position="265"/>
    </location>
</feature>
<evidence type="ECO:0000313" key="2">
    <source>
        <dbReference type="EMBL" id="CAL5227784.1"/>
    </source>
</evidence>
<name>A0ABP1GB33_9CHLO</name>
<dbReference type="EMBL" id="CAXHTA020000017">
    <property type="protein sequence ID" value="CAL5227784.1"/>
    <property type="molecule type" value="Genomic_DNA"/>
</dbReference>
<dbReference type="Proteomes" id="UP001497392">
    <property type="component" value="Unassembled WGS sequence"/>
</dbReference>
<feature type="compositionally biased region" description="Basic and acidic residues" evidence="1">
    <location>
        <begin position="34"/>
        <end position="44"/>
    </location>
</feature>
<feature type="region of interest" description="Disordered" evidence="1">
    <location>
        <begin position="1"/>
        <end position="229"/>
    </location>
</feature>
<comment type="caution">
    <text evidence="2">The sequence shown here is derived from an EMBL/GenBank/DDBJ whole genome shotgun (WGS) entry which is preliminary data.</text>
</comment>
<feature type="compositionally biased region" description="Low complexity" evidence="1">
    <location>
        <begin position="151"/>
        <end position="172"/>
    </location>
</feature>
<evidence type="ECO:0000313" key="3">
    <source>
        <dbReference type="Proteomes" id="UP001497392"/>
    </source>
</evidence>
<evidence type="ECO:0000256" key="1">
    <source>
        <dbReference type="SAM" id="MobiDB-lite"/>
    </source>
</evidence>
<feature type="compositionally biased region" description="Basic and acidic residues" evidence="1">
    <location>
        <begin position="60"/>
        <end position="78"/>
    </location>
</feature>
<keyword evidence="3" id="KW-1185">Reference proteome</keyword>
<gene>
    <name evidence="2" type="primary">g10806</name>
    <name evidence="2" type="ORF">VP750_LOCUS9690</name>
</gene>